<feature type="domain" description="Clp1 C-terminal" evidence="11">
    <location>
        <begin position="359"/>
        <end position="471"/>
    </location>
</feature>
<comment type="similarity">
    <text evidence="9">Belongs to the Clp1 family. Clp1 subfamily.</text>
</comment>
<dbReference type="InterPro" id="IPR010655">
    <property type="entry name" value="Clp1_C"/>
</dbReference>
<dbReference type="PANTHER" id="PTHR12755">
    <property type="entry name" value="CLEAVAGE/POLYADENYLATION FACTOR IA SUBUNIT CLP1P"/>
    <property type="match status" value="1"/>
</dbReference>
<evidence type="ECO:0000256" key="2">
    <source>
        <dbReference type="ARBA" id="ARBA00004123"/>
    </source>
</evidence>
<evidence type="ECO:0000259" key="12">
    <source>
        <dbReference type="Pfam" id="PF16573"/>
    </source>
</evidence>
<comment type="subunit">
    <text evidence="9">Component of a pre-mRNA cleavage factor complex. Interacts directly with PCF11.</text>
</comment>
<reference evidence="14" key="1">
    <citation type="journal article" date="2020" name="Stud. Mycol.">
        <title>101 Dothideomycetes genomes: a test case for predicting lifestyles and emergence of pathogens.</title>
        <authorList>
            <person name="Haridas S."/>
            <person name="Albert R."/>
            <person name="Binder M."/>
            <person name="Bloem J."/>
            <person name="Labutti K."/>
            <person name="Salamov A."/>
            <person name="Andreopoulos B."/>
            <person name="Baker S."/>
            <person name="Barry K."/>
            <person name="Bills G."/>
            <person name="Bluhm B."/>
            <person name="Cannon C."/>
            <person name="Castanera R."/>
            <person name="Culley D."/>
            <person name="Daum C."/>
            <person name="Ezra D."/>
            <person name="Gonzalez J."/>
            <person name="Henrissat B."/>
            <person name="Kuo A."/>
            <person name="Liang C."/>
            <person name="Lipzen A."/>
            <person name="Lutzoni F."/>
            <person name="Magnuson J."/>
            <person name="Mondo S."/>
            <person name="Nolan M."/>
            <person name="Ohm R."/>
            <person name="Pangilinan J."/>
            <person name="Park H.-J."/>
            <person name="Ramirez L."/>
            <person name="Alfaro M."/>
            <person name="Sun H."/>
            <person name="Tritt A."/>
            <person name="Yoshinaga Y."/>
            <person name="Zwiers L.-H."/>
            <person name="Turgeon B."/>
            <person name="Goodwin S."/>
            <person name="Spatafora J."/>
            <person name="Crous P."/>
            <person name="Grigoriev I."/>
        </authorList>
    </citation>
    <scope>NUCLEOTIDE SEQUENCE</scope>
    <source>
        <strain evidence="14">ATCC 16933</strain>
    </source>
</reference>
<dbReference type="OrthoDB" id="258143at2759"/>
<dbReference type="GO" id="GO:0005524">
    <property type="term" value="F:ATP binding"/>
    <property type="evidence" value="ECO:0007669"/>
    <property type="project" value="UniProtKB-UniRule"/>
</dbReference>
<evidence type="ECO:0000256" key="8">
    <source>
        <dbReference type="ARBA" id="ARBA00023242"/>
    </source>
</evidence>
<comment type="function">
    <text evidence="9">Required for endonucleolytic cleavage during polyadenylation-dependent pre-mRNA 3'-end formation.</text>
</comment>
<proteinExistence type="inferred from homology"/>
<dbReference type="Pfam" id="PF16573">
    <property type="entry name" value="CLP1_N"/>
    <property type="match status" value="1"/>
</dbReference>
<feature type="binding site" evidence="9">
    <location>
        <position position="84"/>
    </location>
    <ligand>
        <name>ATP</name>
        <dbReference type="ChEBI" id="CHEBI:30616"/>
    </ligand>
</feature>
<dbReference type="InterPro" id="IPR038239">
    <property type="entry name" value="Clp1_N_sf"/>
</dbReference>
<name>A0A6A6P4G3_9PEZI</name>
<dbReference type="InterPro" id="IPR027417">
    <property type="entry name" value="P-loop_NTPase"/>
</dbReference>
<sequence length="478" mass="50780">MSLPGLNLFAPGDSGAPTARTPAPRTDDLKPGSEFRFEVPFGSSATIKLLDTNPFSPDGSVAPTAELFGTELAPNKTYTFSGYKGAVYTWHGCRLESGGDFDGEPYVGEETPLTQHANVHFALEGLRSRAGAAAARDGFGPRVAVVGPDNAGKTSLVKTLAAYAVRAGRYPVVVNLDPRQGLLSVPGALTATVVASTLDVEDGGWGSSPISGPNPTPVKTPLVYHFGLPAPDDNARLYRPMVTRLALAATSRLEVDPEVRASGCLVDTPGVISQGKGGQYEHLSHILSEFSVNVLLVLGNERLYNDMVKRFGQSTGDDAVAVVRLPKSEGCVDRDESYMRQLRQAQVRSYFFGSRSNPLSPHGVMADFSVVTIYKIVESSSAFSFLPGTADADAAAGAVYEPVTPSLMLQNCLLAVTHADPHESEDAIRDAGVMGYVWVAAVDEAKKKLRLLMPVAGRVPNKTMLLGTWPEDVADMVG</sequence>
<comment type="function">
    <text evidence="1">Polynucleotide 5'-kinase involved in rRNA processing.</text>
</comment>
<evidence type="ECO:0000256" key="1">
    <source>
        <dbReference type="ARBA" id="ARBA00003798"/>
    </source>
</evidence>
<dbReference type="Proteomes" id="UP000799766">
    <property type="component" value="Unassembled WGS sequence"/>
</dbReference>
<organism evidence="14 15">
    <name type="scientific">Lineolata rhizophorae</name>
    <dbReference type="NCBI Taxonomy" id="578093"/>
    <lineage>
        <taxon>Eukaryota</taxon>
        <taxon>Fungi</taxon>
        <taxon>Dikarya</taxon>
        <taxon>Ascomycota</taxon>
        <taxon>Pezizomycotina</taxon>
        <taxon>Dothideomycetes</taxon>
        <taxon>Dothideomycetes incertae sedis</taxon>
        <taxon>Lineolatales</taxon>
        <taxon>Lineolataceae</taxon>
        <taxon>Lineolata</taxon>
    </lineage>
</organism>
<dbReference type="GO" id="GO:0005849">
    <property type="term" value="C:mRNA cleavage factor complex"/>
    <property type="evidence" value="ECO:0007669"/>
    <property type="project" value="UniProtKB-UniRule"/>
</dbReference>
<evidence type="ECO:0000256" key="3">
    <source>
        <dbReference type="ARBA" id="ARBA00018706"/>
    </source>
</evidence>
<dbReference type="InterPro" id="IPR045116">
    <property type="entry name" value="Clp1/Grc3"/>
</dbReference>
<evidence type="ECO:0000256" key="10">
    <source>
        <dbReference type="SAM" id="MobiDB-lite"/>
    </source>
</evidence>
<evidence type="ECO:0000256" key="6">
    <source>
        <dbReference type="ARBA" id="ARBA00022741"/>
    </source>
</evidence>
<feature type="binding site" evidence="9">
    <location>
        <begin position="150"/>
        <end position="155"/>
    </location>
    <ligand>
        <name>ATP</name>
        <dbReference type="ChEBI" id="CHEBI:30616"/>
    </ligand>
</feature>
<keyword evidence="15" id="KW-1185">Reference proteome</keyword>
<dbReference type="InterPro" id="IPR028606">
    <property type="entry name" value="Clp1"/>
</dbReference>
<dbReference type="HAMAP" id="MF_03035">
    <property type="entry name" value="Clp1"/>
    <property type="match status" value="1"/>
</dbReference>
<evidence type="ECO:0000256" key="9">
    <source>
        <dbReference type="HAMAP-Rule" id="MF_03035"/>
    </source>
</evidence>
<keyword evidence="6 9" id="KW-0547">Nucleotide-binding</keyword>
<dbReference type="EMBL" id="MU001676">
    <property type="protein sequence ID" value="KAF2458895.1"/>
    <property type="molecule type" value="Genomic_DNA"/>
</dbReference>
<dbReference type="SUPFAM" id="SSF52540">
    <property type="entry name" value="P-loop containing nucleoside triphosphate hydrolases"/>
    <property type="match status" value="1"/>
</dbReference>
<feature type="domain" description="Clp1 P-loop" evidence="13">
    <location>
        <begin position="147"/>
        <end position="352"/>
    </location>
</feature>
<dbReference type="GO" id="GO:0031124">
    <property type="term" value="P:mRNA 3'-end processing"/>
    <property type="evidence" value="ECO:0007669"/>
    <property type="project" value="UniProtKB-UniRule"/>
</dbReference>
<keyword evidence="5 9" id="KW-0507">mRNA processing</keyword>
<dbReference type="Gene3D" id="3.40.50.300">
    <property type="entry name" value="P-loop containing nucleotide triphosphate hydrolases"/>
    <property type="match status" value="1"/>
</dbReference>
<dbReference type="GO" id="GO:0006388">
    <property type="term" value="P:tRNA splicing, via endonucleolytic cleavage and ligation"/>
    <property type="evidence" value="ECO:0007669"/>
    <property type="project" value="TreeGrafter"/>
</dbReference>
<protein>
    <recommendedName>
        <fullName evidence="4">Polynucleotide 5'-hydroxyl-kinase GRC3</fullName>
    </recommendedName>
    <alternativeName>
        <fullName evidence="3">Polynucleotide 5'-hydroxyl-kinase grc3</fullName>
    </alternativeName>
</protein>
<keyword evidence="7 9" id="KW-0067">ATP-binding</keyword>
<evidence type="ECO:0000259" key="13">
    <source>
        <dbReference type="Pfam" id="PF16575"/>
    </source>
</evidence>
<evidence type="ECO:0000259" key="11">
    <source>
        <dbReference type="Pfam" id="PF06807"/>
    </source>
</evidence>
<evidence type="ECO:0000313" key="15">
    <source>
        <dbReference type="Proteomes" id="UP000799766"/>
    </source>
</evidence>
<evidence type="ECO:0000256" key="7">
    <source>
        <dbReference type="ARBA" id="ARBA00022840"/>
    </source>
</evidence>
<comment type="subcellular location">
    <subcellularLocation>
        <location evidence="2 9">Nucleus</location>
    </subcellularLocation>
</comment>
<keyword evidence="8 9" id="KW-0539">Nucleus</keyword>
<dbReference type="InterPro" id="IPR032319">
    <property type="entry name" value="CLP1_P"/>
</dbReference>
<dbReference type="AlphaFoldDB" id="A0A6A6P4G3"/>
<dbReference type="Pfam" id="PF16575">
    <property type="entry name" value="CLP1_P"/>
    <property type="match status" value="1"/>
</dbReference>
<evidence type="ECO:0000313" key="14">
    <source>
        <dbReference type="EMBL" id="KAF2458895.1"/>
    </source>
</evidence>
<feature type="domain" description="Clp1 N-terminal" evidence="12">
    <location>
        <begin position="29"/>
        <end position="130"/>
    </location>
</feature>
<dbReference type="Gene3D" id="2.60.120.1030">
    <property type="entry name" value="Clp1, DNA binding domain"/>
    <property type="match status" value="1"/>
</dbReference>
<evidence type="ECO:0000256" key="4">
    <source>
        <dbReference type="ARBA" id="ARBA00019824"/>
    </source>
</evidence>
<evidence type="ECO:0000256" key="5">
    <source>
        <dbReference type="ARBA" id="ARBA00022664"/>
    </source>
</evidence>
<dbReference type="InterPro" id="IPR038238">
    <property type="entry name" value="Clp1_C_sf"/>
</dbReference>
<dbReference type="PANTHER" id="PTHR12755:SF6">
    <property type="entry name" value="POLYRIBONUCLEOTIDE 5'-HYDROXYL-KINASE CLP1"/>
    <property type="match status" value="1"/>
</dbReference>
<dbReference type="Gene3D" id="2.40.30.330">
    <property type="entry name" value="Pre-mRNA cleavage complex subunit Clp1, C-terminal domain"/>
    <property type="match status" value="1"/>
</dbReference>
<feature type="binding site" evidence="9">
    <location>
        <position position="34"/>
    </location>
    <ligand>
        <name>ATP</name>
        <dbReference type="ChEBI" id="CHEBI:30616"/>
    </ligand>
</feature>
<dbReference type="Pfam" id="PF06807">
    <property type="entry name" value="Clp1"/>
    <property type="match status" value="1"/>
</dbReference>
<dbReference type="InterPro" id="IPR032324">
    <property type="entry name" value="Clp1_N"/>
</dbReference>
<feature type="region of interest" description="Disordered" evidence="10">
    <location>
        <begin position="1"/>
        <end position="28"/>
    </location>
</feature>
<gene>
    <name evidence="9" type="primary">CLP1</name>
    <name evidence="14" type="ORF">BDY21DRAFT_409668</name>
</gene>
<dbReference type="GO" id="GO:0051731">
    <property type="term" value="F:polynucleotide 5'-hydroxyl-kinase activity"/>
    <property type="evidence" value="ECO:0007669"/>
    <property type="project" value="InterPro"/>
</dbReference>
<accession>A0A6A6P4G3</accession>